<dbReference type="InterPro" id="IPR017850">
    <property type="entry name" value="Alkaline_phosphatase_core_sf"/>
</dbReference>
<keyword evidence="5" id="KW-1185">Reference proteome</keyword>
<dbReference type="Pfam" id="PF00884">
    <property type="entry name" value="Sulfatase"/>
    <property type="match status" value="1"/>
</dbReference>
<evidence type="ECO:0000256" key="2">
    <source>
        <dbReference type="SAM" id="Phobius"/>
    </source>
</evidence>
<dbReference type="SUPFAM" id="SSF53649">
    <property type="entry name" value="Alkaline phosphatase-like"/>
    <property type="match status" value="1"/>
</dbReference>
<dbReference type="Proteomes" id="UP001233535">
    <property type="component" value="Unassembled WGS sequence"/>
</dbReference>
<dbReference type="InterPro" id="IPR000917">
    <property type="entry name" value="Sulfatase_N"/>
</dbReference>
<evidence type="ECO:0000313" key="4">
    <source>
        <dbReference type="EMBL" id="MDR0182514.1"/>
    </source>
</evidence>
<feature type="compositionally biased region" description="Polar residues" evidence="1">
    <location>
        <begin position="466"/>
        <end position="476"/>
    </location>
</feature>
<dbReference type="EMBL" id="JARUHG010000001">
    <property type="protein sequence ID" value="MDR0182514.1"/>
    <property type="molecule type" value="Genomic_DNA"/>
</dbReference>
<feature type="region of interest" description="Disordered" evidence="1">
    <location>
        <begin position="459"/>
        <end position="479"/>
    </location>
</feature>
<evidence type="ECO:0000313" key="5">
    <source>
        <dbReference type="Proteomes" id="UP001233535"/>
    </source>
</evidence>
<evidence type="ECO:0000259" key="3">
    <source>
        <dbReference type="Pfam" id="PF00884"/>
    </source>
</evidence>
<reference evidence="4 5" key="1">
    <citation type="submission" date="2023-04" db="EMBL/GenBank/DDBJ databases">
        <title>Lysobacter sp. strain UC isolated from soil sample.</title>
        <authorList>
            <person name="Choksket S."/>
            <person name="Harshvardhan F."/>
            <person name="Rana R."/>
            <person name="Patil P.B."/>
            <person name="Korpole S."/>
        </authorList>
    </citation>
    <scope>NUCLEOTIDE SEQUENCE [LARGE SCALE GENOMIC DNA]</scope>
    <source>
        <strain evidence="4 5">UC</strain>
    </source>
</reference>
<proteinExistence type="predicted"/>
<sequence>MGGWVSRAPAAWIAVKLVLIGAYLLGTNRLLVERVAHIGLQPGLAVFAAVWLLCIVTMLVLAFHARTPTRVVWSAVFFLGSTFTLAHALIVSRHLGLIEFEQLLGLIGFAHNLKGFHDAQVLQAVAWSALGVIAINLPPWLAPPDSPSLLRWPQRNPGLLQLLPVVAIGAILYLRGGEGSNGFPGQYTTAAFAGVLGAEKMLAPPRPEREDIALAHLGERPFRHIVLVMDESVRGDYVDLNVEDGVETGLRPLGNALANFGVAASTANCSATSNASVRYGVTRDSYLQDLQLNPSFWRYAARAGYRTVYIDAQRHDGKLQNFMDTREVGEIDEFVQVGSAFAPDAKDIEAGRLLNRVLLRDRPSFTYVNKMGCHFPYEGKYPTANTLYSPTMSRAFVSKEADDGSGYRLAENAEQRWRQVNSYRNCLAWNTRGFFREALANVDLSDTLVVYTADHGQNFHEDGSPGEQTHCTTGRASSAEGRVPLATITRHPEFAPLLRDAARRNQDRASGFNVYPTLLALMGYGPPGNPTDFEANLFDALPDDNTRFLSTYFVRFGREPVWNSIGQLPQLRDGLQQALAEDGRGSNAEDSGAASGAP</sequence>
<feature type="domain" description="Sulfatase N-terminal" evidence="3">
    <location>
        <begin position="224"/>
        <end position="524"/>
    </location>
</feature>
<feature type="transmembrane region" description="Helical" evidence="2">
    <location>
        <begin position="12"/>
        <end position="32"/>
    </location>
</feature>
<dbReference type="RefSeq" id="WP_309261646.1">
    <property type="nucleotide sequence ID" value="NZ_JARUHG010000001.1"/>
</dbReference>
<evidence type="ECO:0000256" key="1">
    <source>
        <dbReference type="SAM" id="MobiDB-lite"/>
    </source>
</evidence>
<accession>A0ABU1CDQ5</accession>
<dbReference type="Gene3D" id="3.40.720.10">
    <property type="entry name" value="Alkaline Phosphatase, subunit A"/>
    <property type="match status" value="1"/>
</dbReference>
<organism evidence="4 5">
    <name type="scientific">Lysobacter arvi</name>
    <dbReference type="NCBI Taxonomy" id="3038776"/>
    <lineage>
        <taxon>Bacteria</taxon>
        <taxon>Pseudomonadati</taxon>
        <taxon>Pseudomonadota</taxon>
        <taxon>Gammaproteobacteria</taxon>
        <taxon>Lysobacterales</taxon>
        <taxon>Lysobacteraceae</taxon>
        <taxon>Lysobacter</taxon>
    </lineage>
</organism>
<keyword evidence="2" id="KW-0812">Transmembrane</keyword>
<name>A0ABU1CDQ5_9GAMM</name>
<keyword evidence="2" id="KW-0472">Membrane</keyword>
<gene>
    <name evidence="4" type="ORF">P8609_05945</name>
</gene>
<feature type="transmembrane region" description="Helical" evidence="2">
    <location>
        <begin position="44"/>
        <end position="65"/>
    </location>
</feature>
<comment type="caution">
    <text evidence="4">The sequence shown here is derived from an EMBL/GenBank/DDBJ whole genome shotgun (WGS) entry which is preliminary data.</text>
</comment>
<keyword evidence="2" id="KW-1133">Transmembrane helix</keyword>
<feature type="transmembrane region" description="Helical" evidence="2">
    <location>
        <begin position="71"/>
        <end position="91"/>
    </location>
</feature>
<protein>
    <submittedName>
        <fullName evidence="4">Sulfatase-like hydrolase/transferase</fullName>
    </submittedName>
</protein>